<evidence type="ECO:0000313" key="2">
    <source>
        <dbReference type="Proteomes" id="UP000012329"/>
    </source>
</evidence>
<evidence type="ECO:0000313" key="1">
    <source>
        <dbReference type="EMBL" id="EMY07097.1"/>
    </source>
</evidence>
<accession>A0A829D977</accession>
<proteinExistence type="predicted"/>
<comment type="caution">
    <text evidence="1">The sequence shown here is derived from an EMBL/GenBank/DDBJ whole genome shotgun (WGS) entry which is preliminary data.</text>
</comment>
<dbReference type="Proteomes" id="UP000012329">
    <property type="component" value="Unassembled WGS sequence"/>
</dbReference>
<sequence length="55" mass="6586">MYLLKFFDVPKLKFIIFGKSKLETSNIFFDLMDLRPLCDFLFKFCGKSSIEFYSL</sequence>
<reference evidence="1 2" key="1">
    <citation type="submission" date="2013-02" db="EMBL/GenBank/DDBJ databases">
        <authorList>
            <person name="Harkins D.M."/>
            <person name="Durkin A.S."/>
            <person name="Brinkac L.M."/>
            <person name="Haft D.H."/>
            <person name="Selengut J.D."/>
            <person name="Sanka R."/>
            <person name="DePew J."/>
            <person name="Purushe J."/>
            <person name="Whelen A.C."/>
            <person name="Vinetz J.M."/>
            <person name="Sutton G.G."/>
            <person name="Nierman W.C."/>
            <person name="Fouts D.E."/>
        </authorList>
    </citation>
    <scope>NUCLEOTIDE SEQUENCE [LARGE SCALE GENOMIC DNA]</scope>
    <source>
        <strain evidence="1 2">2002000626</strain>
    </source>
</reference>
<name>A0A829D977_LEPIR</name>
<dbReference type="AlphaFoldDB" id="A0A829D977"/>
<organism evidence="1 2">
    <name type="scientific">Leptospira interrogans str. 2002000626</name>
    <dbReference type="NCBI Taxonomy" id="996803"/>
    <lineage>
        <taxon>Bacteria</taxon>
        <taxon>Pseudomonadati</taxon>
        <taxon>Spirochaetota</taxon>
        <taxon>Spirochaetia</taxon>
        <taxon>Leptospirales</taxon>
        <taxon>Leptospiraceae</taxon>
        <taxon>Leptospira</taxon>
    </lineage>
</organism>
<gene>
    <name evidence="1" type="ORF">LEP1GSC029_0555</name>
</gene>
<dbReference type="EMBL" id="AFJL02000003">
    <property type="protein sequence ID" value="EMY07097.1"/>
    <property type="molecule type" value="Genomic_DNA"/>
</dbReference>
<protein>
    <submittedName>
        <fullName evidence="1">Uncharacterized protein</fullName>
    </submittedName>
</protein>